<proteinExistence type="predicted"/>
<keyword evidence="4" id="KW-0472">Membrane</keyword>
<dbReference type="SMART" id="SM01411">
    <property type="entry name" value="Ephrin_rec_like"/>
    <property type="match status" value="6"/>
</dbReference>
<keyword evidence="5" id="KW-0732">Signal</keyword>
<dbReference type="InterPro" id="IPR009030">
    <property type="entry name" value="Growth_fac_rcpt_cys_sf"/>
</dbReference>
<dbReference type="InterPro" id="IPR017441">
    <property type="entry name" value="Protein_kinase_ATP_BS"/>
</dbReference>
<dbReference type="OrthoDB" id="300641at2759"/>
<dbReference type="VEuPathDB" id="AmoebaDB:EIN_282040"/>
<feature type="signal peptide" evidence="5">
    <location>
        <begin position="1"/>
        <end position="22"/>
    </location>
</feature>
<accession>A0A0A1TX43</accession>
<sequence length="2204" mass="239273">MKVQHLLLILVSVGLTTHFTTTSTTKTAIITTECGGLGCKSCSIEYDYDTYPPTKYESCVICNNGFYQVSDSKGVLSCKSCGTGCGTCSSASACSVCSSGYMLNLEKTCTNCSVYDTNCISCDSSRCLGCSTRLSLFNGVCTSCSGIFNSCKSCTKTSCTECLSSYVLRDGVCILKTVFAPDNSCVEWNATDCTQTADGYSVDENGNIFSCLDIWYGCGSCTKEKCLTCRNDLEMTASGLCPDQDFTNASPTLFYCLSCVKEYNCTGCSTGSCSANSCLSGYFRSYAQTQNKCLACEDAIVGCSVCKTGTPITCTTCKPGYFKNGTNCAQCLNCGNLGCDTTGKCVDCEDYYIKNYDGNCLLNSLNNCQTSAYSRCTKCVSGYHLIGGWCFKETSMNLGTDTGKGVYVEEQSSCTGDLKLENVCVSCQQYVDKCTQCIYNTSLQIDVCVACALGYYPNGEECIPCSKGGCATCQNYSTTLEQKCYSCLNGYYLENNKCFELVNCTTAVGEVCTLCKSENLLYEGRCVHFSIMSGCVAASNNSCTSCSSRYYLDQTTKECQVCSLTNCNTCMSAESCSTCVTGYTLSEGQCKLCDIGGCEQCSNTTYACDVCDSNHILSNTKCDLCATQYSNCLQCSSSKCTNCIFGFYLENGECKPCSSIEGCTICNSNEKVCSVCNSTGYYLSVGTCKACDTVTSECVECPSGVCTKCDVGFYFNGNSCSECANINGGCATCNQSKAECLTCKSGYKQESLVGGGVSCKTCQEITPNCASCNNNFVCIECNSEAYTLKSGKCVSCGTAFANCNTCDKTKYSCKTCNSKSYFVNSTTGACDLCLDTTSNTCKTCDSPTVCLSCSDGYYLSSSSCNKCNTLTNCQNCTTNGKCTNCTIGYPNNGVCSACTTISSACLTCSTIEAKCLTCLSGYYLKGSTCDVCNNVVTNCAVCPNAKCTQCKEGYSLTENKCVLCSDISGCVMCSTTESGCKMCENNIEAVGGKCTTCKDVNCDSCPTSIDVCEKCLYKYYLSNGGCLDCSTQIGCSECSQIDDSCADCDEGYFKNGNWCSKCGDNCKECSSNAICIECNDTYVLKMDNSCGDCATSIPGCESCSTTGFTCTSCGNGYFLKDGTCSLCSGESSICEKCGYTTQFVCEKCIGNYVVNNGNCVSCGYGFFSNNGICEQCSNLMAGCSQCHQNAELGGDGFVCDYCSEGNGFDDQGNCKLCLTVVNNTGRCVECGSSCELCVNSTYCVKCKIGLVLRSGVCSEYINSEFCVKAEITSSIGCESCKYSISPSGICVALETNNTCAFYTEPEKNVITCNLYYPTTKKFGKGALFCAFESKGGCFKCKATSTLLNVNPPTCTSCLTDGCNQCKNTSICMSCISGYYFEDDTCSKDELCVSGKGNWCSECTIGYGLKTGVCYNCGEGCSLCDDTSCFECKDGYIFNSRICVANNVANCLFFSNSTCILCNENYVKTSNGNCERLTTENCKFESVDNNNNVKCKVCDNNTILSQDSYGKYICGTEKMARCDIANEFGCERCIEGYYLTGGECKVCDSNCKTCASESTRCVTCNFGYSYDKNTFTCKAIGALSERCDTFLPTSTGCVFCKDGHFLSQQDCIKCDISCLTCINEATKCLECNMTAGYFYDTKQGICVHESKITNCLNITSNGCILCEDGFYIDSQYCSKCDEVCTTCSSKSGSQQSDCTSCNNSFILLPTSSLISTCVPFNEVEHCLAEENNKCSLCENGYEVSSSGTECVSHKNYFMIIGVPVIVVVLVILIILTVACIVIFKISNKLRKRKKQSNVCEFEIKRSNINFEVLNKECGLLTNKKTIVFEGNDDQKESIPVGTQTKDIFCIGNSNTHTLKIQISIKNSEKFSLQVTPSLITLKKGRACEFEIFITPNFTCKIDDQFVVTCLDPRKGVEYSSTIRLKVETEITTHLDPDELDTEKKLGEGSFGIVYLGTFRGNKVAIKKMKSVTTTTDIFEEFTNEIEMMDKFRSEYIVHFYGAVLVPNRISMVTEYAPYSSLYDLIKTKADDTITLHLRLKMMLDASKGILYLHSNGILHRDIKPDNILIFSMDLTHGINAKLTDFGSSRNINMLMTNMTFTKGIGTPTYMAPEVLDQKKYKTAADIYSLAITMYECFGWCKAYNTPKFKFPWKIAEFVISGNRLEKAVNMNQTCFDLIQKTWRQVPESRIDINNIIESLQNLMDC</sequence>
<dbReference type="SUPFAM" id="SSF57184">
    <property type="entry name" value="Growth factor receptor domain"/>
    <property type="match status" value="9"/>
</dbReference>
<dbReference type="PROSITE" id="PS00108">
    <property type="entry name" value="PROTEIN_KINASE_ST"/>
    <property type="match status" value="1"/>
</dbReference>
<dbReference type="InterPro" id="IPR000719">
    <property type="entry name" value="Prot_kinase_dom"/>
</dbReference>
<keyword evidence="4" id="KW-0812">Transmembrane</keyword>
<evidence type="ECO:0000313" key="8">
    <source>
        <dbReference type="Proteomes" id="UP000014680"/>
    </source>
</evidence>
<evidence type="ECO:0000256" key="3">
    <source>
        <dbReference type="PROSITE-ProRule" id="PRU10141"/>
    </source>
</evidence>
<keyword evidence="7" id="KW-0418">Kinase</keyword>
<dbReference type="Proteomes" id="UP000014680">
    <property type="component" value="Unassembled WGS sequence"/>
</dbReference>
<reference evidence="7 8" key="1">
    <citation type="submission" date="2012-10" db="EMBL/GenBank/DDBJ databases">
        <authorList>
            <person name="Zafar N."/>
            <person name="Inman J."/>
            <person name="Hall N."/>
            <person name="Lorenzi H."/>
            <person name="Caler E."/>
        </authorList>
    </citation>
    <scope>NUCLEOTIDE SEQUENCE [LARGE SCALE GENOMIC DNA]</scope>
    <source>
        <strain evidence="7 8">IP1</strain>
    </source>
</reference>
<name>A0A0A1TX43_ENTIV</name>
<keyword evidence="7" id="KW-0808">Transferase</keyword>
<feature type="domain" description="Protein kinase" evidence="6">
    <location>
        <begin position="1938"/>
        <end position="2202"/>
    </location>
</feature>
<dbReference type="EMBL" id="KB207030">
    <property type="protein sequence ID" value="ELP85833.1"/>
    <property type="molecule type" value="Genomic_DNA"/>
</dbReference>
<dbReference type="InterPro" id="IPR008271">
    <property type="entry name" value="Ser/Thr_kinase_AS"/>
</dbReference>
<protein>
    <submittedName>
        <fullName evidence="7">Protein serine/threonine kinase, putative</fullName>
        <ecNumber evidence="7">2.7.12.2</ecNumber>
    </submittedName>
</protein>
<dbReference type="InterPro" id="IPR006212">
    <property type="entry name" value="Furin_repeat"/>
</dbReference>
<gene>
    <name evidence="7" type="ORF">EIN_282040</name>
</gene>
<keyword evidence="1 3" id="KW-0547">Nucleotide-binding</keyword>
<dbReference type="PANTHER" id="PTHR45756:SF1">
    <property type="entry name" value="PROTEIN KINASE DOMAIN CONTAINING PROTEIN"/>
    <property type="match status" value="1"/>
</dbReference>
<organism evidence="7 8">
    <name type="scientific">Entamoeba invadens IP1</name>
    <dbReference type="NCBI Taxonomy" id="370355"/>
    <lineage>
        <taxon>Eukaryota</taxon>
        <taxon>Amoebozoa</taxon>
        <taxon>Evosea</taxon>
        <taxon>Archamoebae</taxon>
        <taxon>Mastigamoebida</taxon>
        <taxon>Entamoebidae</taxon>
        <taxon>Entamoeba</taxon>
    </lineage>
</organism>
<dbReference type="GeneID" id="14884733"/>
<evidence type="ECO:0000259" key="6">
    <source>
        <dbReference type="PROSITE" id="PS50011"/>
    </source>
</evidence>
<evidence type="ECO:0000256" key="4">
    <source>
        <dbReference type="SAM" id="Phobius"/>
    </source>
</evidence>
<keyword evidence="2 3" id="KW-0067">ATP-binding</keyword>
<evidence type="ECO:0000256" key="5">
    <source>
        <dbReference type="SAM" id="SignalP"/>
    </source>
</evidence>
<dbReference type="Gene3D" id="2.10.220.10">
    <property type="entry name" value="Hormone Receptor, Insulin-like Growth Factor Receptor 1, Chain A, domain 2"/>
    <property type="match status" value="2"/>
</dbReference>
<dbReference type="PANTHER" id="PTHR45756">
    <property type="entry name" value="PALMITOYLTRANSFERASE"/>
    <property type="match status" value="1"/>
</dbReference>
<feature type="binding site" evidence="3">
    <location>
        <position position="1966"/>
    </location>
    <ligand>
        <name>ATP</name>
        <dbReference type="ChEBI" id="CHEBI:30616"/>
    </ligand>
</feature>
<dbReference type="InterPro" id="IPR053215">
    <property type="entry name" value="TKL_Ser/Thr_kinase"/>
</dbReference>
<dbReference type="SMART" id="SM00220">
    <property type="entry name" value="S_TKc"/>
    <property type="match status" value="1"/>
</dbReference>
<dbReference type="Pfam" id="PF00069">
    <property type="entry name" value="Pkinase"/>
    <property type="match status" value="1"/>
</dbReference>
<feature type="chain" id="PRO_5001980028" evidence="5">
    <location>
        <begin position="23"/>
        <end position="2204"/>
    </location>
</feature>
<feature type="transmembrane region" description="Helical" evidence="4">
    <location>
        <begin position="1755"/>
        <end position="1782"/>
    </location>
</feature>
<dbReference type="Gene3D" id="3.30.200.20">
    <property type="entry name" value="Phosphorylase Kinase, domain 1"/>
    <property type="match status" value="1"/>
</dbReference>
<dbReference type="SMART" id="SM00181">
    <property type="entry name" value="EGF"/>
    <property type="match status" value="23"/>
</dbReference>
<dbReference type="InterPro" id="IPR000742">
    <property type="entry name" value="EGF"/>
</dbReference>
<keyword evidence="4" id="KW-1133">Transmembrane helix</keyword>
<dbReference type="RefSeq" id="XP_004185179.1">
    <property type="nucleotide sequence ID" value="XM_004185131.1"/>
</dbReference>
<evidence type="ECO:0000313" key="7">
    <source>
        <dbReference type="EMBL" id="ELP85833.1"/>
    </source>
</evidence>
<dbReference type="InterPro" id="IPR011009">
    <property type="entry name" value="Kinase-like_dom_sf"/>
</dbReference>
<dbReference type="GO" id="GO:0004708">
    <property type="term" value="F:MAP kinase kinase activity"/>
    <property type="evidence" value="ECO:0007669"/>
    <property type="project" value="UniProtKB-EC"/>
</dbReference>
<dbReference type="OMA" id="CADIHNC"/>
<dbReference type="PROSITE" id="PS00107">
    <property type="entry name" value="PROTEIN_KINASE_ATP"/>
    <property type="match status" value="1"/>
</dbReference>
<dbReference type="PROSITE" id="PS50011">
    <property type="entry name" value="PROTEIN_KINASE_DOM"/>
    <property type="match status" value="1"/>
</dbReference>
<keyword evidence="8" id="KW-1185">Reference proteome</keyword>
<dbReference type="KEGG" id="eiv:EIN_282040"/>
<dbReference type="EC" id="2.7.12.2" evidence="7"/>
<dbReference type="Gene3D" id="1.10.510.10">
    <property type="entry name" value="Transferase(Phosphotransferase) domain 1"/>
    <property type="match status" value="1"/>
</dbReference>
<dbReference type="SUPFAM" id="SSF56112">
    <property type="entry name" value="Protein kinase-like (PK-like)"/>
    <property type="match status" value="1"/>
</dbReference>
<evidence type="ECO:0000256" key="2">
    <source>
        <dbReference type="ARBA" id="ARBA00022840"/>
    </source>
</evidence>
<dbReference type="SMART" id="SM00261">
    <property type="entry name" value="FU"/>
    <property type="match status" value="20"/>
</dbReference>
<evidence type="ECO:0000256" key="1">
    <source>
        <dbReference type="ARBA" id="ARBA00022741"/>
    </source>
</evidence>
<dbReference type="GO" id="GO:0005524">
    <property type="term" value="F:ATP binding"/>
    <property type="evidence" value="ECO:0007669"/>
    <property type="project" value="UniProtKB-UniRule"/>
</dbReference>